<sequence>MGLLSWLRRQFSERTARRLERATSIQFRKLDPSELIKAGFSPLSERYVPSTVKRVTSKTASISKRQYQTKRNAEFIGEKLSIEKVADRHATGELSYKTADTRARAQKQMSTRRIKAALKKTEKAENHSGRKYVIGSETKGAFMGSRQRKLAGEFIPDGEWHAMVDLARAINDPRLSDLIKSAGVI</sequence>
<protein>
    <submittedName>
        <fullName evidence="1">Uncharacterized protein</fullName>
    </submittedName>
</protein>
<reference evidence="1 2" key="1">
    <citation type="submission" date="2016-10" db="EMBL/GenBank/DDBJ databases">
        <authorList>
            <person name="de Groot N.N."/>
        </authorList>
    </citation>
    <scope>NUCLEOTIDE SEQUENCE [LARGE SCALE GENOMIC DNA]</scope>
    <source>
        <strain evidence="1 2">NE2</strain>
    </source>
</reference>
<dbReference type="Proteomes" id="UP000198755">
    <property type="component" value="Unassembled WGS sequence"/>
</dbReference>
<dbReference type="RefSeq" id="WP_091685582.1">
    <property type="nucleotide sequence ID" value="NZ_FOSN01000018.1"/>
</dbReference>
<gene>
    <name evidence="1" type="ORF">SAMN05444581_1181</name>
</gene>
<dbReference type="AlphaFoldDB" id="A0A1I4C4M1"/>
<dbReference type="EMBL" id="FOSN01000018">
    <property type="protein sequence ID" value="SFK75259.1"/>
    <property type="molecule type" value="Genomic_DNA"/>
</dbReference>
<name>A0A1I4C4M1_9HYPH</name>
<keyword evidence="2" id="KW-1185">Reference proteome</keyword>
<evidence type="ECO:0000313" key="2">
    <source>
        <dbReference type="Proteomes" id="UP000198755"/>
    </source>
</evidence>
<accession>A0A1I4C4M1</accession>
<organism evidence="1 2">
    <name type="scientific">Methylocapsa palsarum</name>
    <dbReference type="NCBI Taxonomy" id="1612308"/>
    <lineage>
        <taxon>Bacteria</taxon>
        <taxon>Pseudomonadati</taxon>
        <taxon>Pseudomonadota</taxon>
        <taxon>Alphaproteobacteria</taxon>
        <taxon>Hyphomicrobiales</taxon>
        <taxon>Beijerinckiaceae</taxon>
        <taxon>Methylocapsa</taxon>
    </lineage>
</organism>
<proteinExistence type="predicted"/>
<evidence type="ECO:0000313" key="1">
    <source>
        <dbReference type="EMBL" id="SFK75259.1"/>
    </source>
</evidence>